<reference evidence="3 4" key="1">
    <citation type="journal article" date="2016" name="Environ. Microbiol.">
        <title>Genomic resolution of a cold subsurface aquifer community provides metabolic insights for novel microbes adapted to high CO concentrations.</title>
        <authorList>
            <person name="Probst A.J."/>
            <person name="Castelle C.J."/>
            <person name="Singh A."/>
            <person name="Brown C.T."/>
            <person name="Anantharaman K."/>
            <person name="Sharon I."/>
            <person name="Hug L.A."/>
            <person name="Burstein D."/>
            <person name="Emerson J.B."/>
            <person name="Thomas B.C."/>
            <person name="Banfield J.F."/>
        </authorList>
    </citation>
    <scope>NUCLEOTIDE SEQUENCE [LARGE SCALE GENOMIC DNA]</scope>
    <source>
        <strain evidence="3">CG1_02_38_13</strain>
    </source>
</reference>
<evidence type="ECO:0000256" key="1">
    <source>
        <dbReference type="SAM" id="Coils"/>
    </source>
</evidence>
<feature type="compositionally biased region" description="Basic and acidic residues" evidence="2">
    <location>
        <begin position="1319"/>
        <end position="1335"/>
    </location>
</feature>
<feature type="region of interest" description="Disordered" evidence="2">
    <location>
        <begin position="1318"/>
        <end position="1337"/>
    </location>
</feature>
<feature type="region of interest" description="Disordered" evidence="2">
    <location>
        <begin position="1"/>
        <end position="33"/>
    </location>
</feature>
<accession>A0A1J4TZE2</accession>
<evidence type="ECO:0000313" key="4">
    <source>
        <dbReference type="Proteomes" id="UP000182465"/>
    </source>
</evidence>
<gene>
    <name evidence="3" type="ORF">AUJ29_02785</name>
</gene>
<feature type="compositionally biased region" description="Basic and acidic residues" evidence="2">
    <location>
        <begin position="15"/>
        <end position="24"/>
    </location>
</feature>
<organism evidence="3 4">
    <name type="scientific">Candidatus Kuenenbacteria bacterium CG1_02_38_13</name>
    <dbReference type="NCBI Taxonomy" id="1805235"/>
    <lineage>
        <taxon>Bacteria</taxon>
        <taxon>Candidatus Kueneniibacteriota</taxon>
    </lineage>
</organism>
<dbReference type="EMBL" id="MNVB01000062">
    <property type="protein sequence ID" value="OIO16395.1"/>
    <property type="molecule type" value="Genomic_DNA"/>
</dbReference>
<keyword evidence="1" id="KW-0175">Coiled coil</keyword>
<feature type="compositionally biased region" description="Basic and acidic residues" evidence="2">
    <location>
        <begin position="272"/>
        <end position="291"/>
    </location>
</feature>
<comment type="caution">
    <text evidence="3">The sequence shown here is derived from an EMBL/GenBank/DDBJ whole genome shotgun (WGS) entry which is preliminary data.</text>
</comment>
<feature type="compositionally biased region" description="Basic and acidic residues" evidence="2">
    <location>
        <begin position="133"/>
        <end position="148"/>
    </location>
</feature>
<feature type="region of interest" description="Disordered" evidence="2">
    <location>
        <begin position="262"/>
        <end position="291"/>
    </location>
</feature>
<feature type="region of interest" description="Disordered" evidence="2">
    <location>
        <begin position="129"/>
        <end position="180"/>
    </location>
</feature>
<feature type="coiled-coil region" evidence="1">
    <location>
        <begin position="182"/>
        <end position="247"/>
    </location>
</feature>
<evidence type="ECO:0000313" key="3">
    <source>
        <dbReference type="EMBL" id="OIO16395.1"/>
    </source>
</evidence>
<feature type="compositionally biased region" description="Polar residues" evidence="2">
    <location>
        <begin position="157"/>
        <end position="166"/>
    </location>
</feature>
<sequence>MSNLERYINRRQARHTSDVEKSDSGSRSSVGDLEKMINLRKAKGIEHSDITPDKNFGQKIFDKFRNIPERLRRLFNRSEQPSVNEVADVAQEQITAEANIITSEGHQDIPLSDEANIVVEIIDQKVSNNAKQTTDEIKNIAKEPDKSKTNPVLKEPSTGQSDNNPGTEVRPETSPSEKLLPIKEQADELAELQKNLEKKTKKIKELEKKYNELEPPASLLQKDIVAVNMQKEEISDHLNSARKIEKEIEARIELVKKGERPVSSIEPSVEASEEKKAETLKRPKDVEEAEKPNFKIGDSVQWIDKDGNLKFDVPKQITKIEKHPETGKFYAFFKNFPTAIPMKELAIPEKDEGKKEIKLENVDINAETIKKIFEENPQIINELRDKLKGKEGAGADLFKGKLGEVILQYFKEKGVLNNLSQEKQKELETAVKQQAEQTTSELVDFLKRSLEYQAEQKVGLIKKLVTRLTGNKSMAATIAIGVGVSVAAAVIFPHVAALAALGLGAKALVTGGAAGVLRGLYLGIKKIGKKKTEAAGNIDQETEALRQKEQKNINKKKEEILAKGDKKGRLFDIKTLSGHLSNNLRKDTFGKKQQKNLFEKGSDGKDKLKTTAKEELYDNIKEMVATNFEYENLTEDQKNEETERLYTIYAQEILLQREVLVDLGAGDLGKAALIQQALGGDPEALKKLMAKDSKLGDKVWHHMVLAGAVGAGMRAAYLNPTAAGAVMGTMSALGTFNMMQNWEDRKVINEFHQAVEQMVDEGNQEINQIVHGNVKVDEQPLAMLKLKAAEVQARLNLKKNNGADVIEDPVLHSNAENFVHRATKVIVEKEKQYFKNPEDKNMEKKLNNLKNDIDGQEKALKDKLVLEAQHTKTKYRLLKYAATATAGFVGYKIGKATAEGVFSRAFGGGLGWVADKLGIGGGKPNIDVPHEAIIGKGQGVEHVLKAQIKARPEDFGLPKNATPKQIEQMTQAISIKEGYRQGAYTKFFEEAMNDPANKGKNLSEINNIAFRNAMKSGLKQEQFFDTETRVSKPGAGYVLGKDSQGNIHVTETDARGNITGQAGQVDVGEYSEKFGKGLDEETLYGKKPGPVIPPADRGIGLHLKAEDLPGYHGGTGSPQSADILAGSANQDIPPLSYEPTAKGYRALGNFADELGNSKGMIPGSKPEVLAGQNWQRLVPDQISGKGMGQLEQQLRDMHKAINAFKKQWSPLAESGELSPAQQADFDKHLTGLKNMEKIVNNAQDQVANFKGRLKGAESAFKDLGGKFVDKNGIVDIRLKDIKPGQALTDPQRAALNKIHDLLPVNSKERSSLENFIDQHTTEHKAPVRPGMDIKPEGQNLPQDVNIEQPKPPTGADQWDQAMRHGDKLWKLSNYRAGALGAAQTGDKSAFVKNISEIMENYGGKKLDAREIKNIGDFYDNLPKNKSLGNIRPLVDNRIDKMATDIDKITPS</sequence>
<feature type="coiled-coil region" evidence="1">
    <location>
        <begin position="1232"/>
        <end position="1259"/>
    </location>
</feature>
<evidence type="ECO:0000256" key="2">
    <source>
        <dbReference type="SAM" id="MobiDB-lite"/>
    </source>
</evidence>
<name>A0A1J4TZE2_9BACT</name>
<proteinExistence type="predicted"/>
<feature type="coiled-coil region" evidence="1">
    <location>
        <begin position="531"/>
        <end position="559"/>
    </location>
</feature>
<dbReference type="Proteomes" id="UP000182465">
    <property type="component" value="Unassembled WGS sequence"/>
</dbReference>
<protein>
    <submittedName>
        <fullName evidence="3">Uncharacterized protein</fullName>
    </submittedName>
</protein>